<dbReference type="Proteomes" id="UP000291084">
    <property type="component" value="Chromosome 3"/>
</dbReference>
<feature type="region of interest" description="Disordered" evidence="1">
    <location>
        <begin position="17"/>
        <end position="95"/>
    </location>
</feature>
<evidence type="ECO:0000256" key="1">
    <source>
        <dbReference type="SAM" id="MobiDB-lite"/>
    </source>
</evidence>
<dbReference type="AlphaFoldDB" id="A0A0S3RNH4"/>
<dbReference type="EMBL" id="AP015036">
    <property type="protein sequence ID" value="BAT82140.1"/>
    <property type="molecule type" value="Genomic_DNA"/>
</dbReference>
<feature type="compositionally biased region" description="Basic and acidic residues" evidence="1">
    <location>
        <begin position="29"/>
        <end position="39"/>
    </location>
</feature>
<gene>
    <name evidence="2" type="primary">Vigan.03G210400</name>
    <name evidence="2" type="ORF">VIGAN_03210400</name>
</gene>
<name>A0A0S3RNH4_PHAAN</name>
<reference evidence="2 3" key="1">
    <citation type="journal article" date="2015" name="Sci. Rep.">
        <title>The power of single molecule real-time sequencing technology in the de novo assembly of a eukaryotic genome.</title>
        <authorList>
            <person name="Sakai H."/>
            <person name="Naito K."/>
            <person name="Ogiso-Tanaka E."/>
            <person name="Takahashi Y."/>
            <person name="Iseki K."/>
            <person name="Muto C."/>
            <person name="Satou K."/>
            <person name="Teruya K."/>
            <person name="Shiroma A."/>
            <person name="Shimoji M."/>
            <person name="Hirano T."/>
            <person name="Itoh T."/>
            <person name="Kaga A."/>
            <person name="Tomooka N."/>
        </authorList>
    </citation>
    <scope>NUCLEOTIDE SEQUENCE [LARGE SCALE GENOMIC DNA]</scope>
    <source>
        <strain evidence="3">cv. Shumari</strain>
    </source>
</reference>
<protein>
    <submittedName>
        <fullName evidence="2">Uncharacterized protein</fullName>
    </submittedName>
</protein>
<keyword evidence="3" id="KW-1185">Reference proteome</keyword>
<feature type="compositionally biased region" description="Basic residues" evidence="1">
    <location>
        <begin position="72"/>
        <end position="81"/>
    </location>
</feature>
<evidence type="ECO:0000313" key="2">
    <source>
        <dbReference type="EMBL" id="BAT82140.1"/>
    </source>
</evidence>
<sequence>MEEEKILNELWPPAKWKHENMKKRKKGERKSSIRGDLRGTAESNGFGFEKGGPYKKKEESAETGEIQEVGNRKRIWKRITTKKREERSFEKRGRD</sequence>
<proteinExistence type="predicted"/>
<organism evidence="2 3">
    <name type="scientific">Vigna angularis var. angularis</name>
    <dbReference type="NCBI Taxonomy" id="157739"/>
    <lineage>
        <taxon>Eukaryota</taxon>
        <taxon>Viridiplantae</taxon>
        <taxon>Streptophyta</taxon>
        <taxon>Embryophyta</taxon>
        <taxon>Tracheophyta</taxon>
        <taxon>Spermatophyta</taxon>
        <taxon>Magnoliopsida</taxon>
        <taxon>eudicotyledons</taxon>
        <taxon>Gunneridae</taxon>
        <taxon>Pentapetalae</taxon>
        <taxon>rosids</taxon>
        <taxon>fabids</taxon>
        <taxon>Fabales</taxon>
        <taxon>Fabaceae</taxon>
        <taxon>Papilionoideae</taxon>
        <taxon>50 kb inversion clade</taxon>
        <taxon>NPAAA clade</taxon>
        <taxon>indigoferoid/millettioid clade</taxon>
        <taxon>Phaseoleae</taxon>
        <taxon>Vigna</taxon>
    </lineage>
</organism>
<feature type="compositionally biased region" description="Basic and acidic residues" evidence="1">
    <location>
        <begin position="82"/>
        <end position="95"/>
    </location>
</feature>
<evidence type="ECO:0000313" key="3">
    <source>
        <dbReference type="Proteomes" id="UP000291084"/>
    </source>
</evidence>
<accession>A0A0S3RNH4</accession>